<reference evidence="2" key="1">
    <citation type="journal article" date="2020" name="bioRxiv">
        <title>Whole genome comparisons of ergot fungi reveals the divergence and evolution of species within the genus Claviceps are the result of varying mechanisms driving genome evolution and host range expansion.</title>
        <authorList>
            <person name="Wyka S.A."/>
            <person name="Mondo S.J."/>
            <person name="Liu M."/>
            <person name="Dettman J."/>
            <person name="Nalam V."/>
            <person name="Broders K.D."/>
        </authorList>
    </citation>
    <scope>NUCLEOTIDE SEQUENCE</scope>
    <source>
        <strain evidence="2">CCC 1102</strain>
    </source>
</reference>
<sequence>MKFSSVLGIFALATLEAYRAYASPLEAVSPGARSLEGRAADSCCLQVDGQTTSLPYSAKGGDYDNVGITTSELCTISLRIGTTAPSQAGCKSWPLTVTCPDGVKGTKAKYSVSAC</sequence>
<evidence type="ECO:0000256" key="1">
    <source>
        <dbReference type="SAM" id="SignalP"/>
    </source>
</evidence>
<keyword evidence="1" id="KW-0732">Signal</keyword>
<accession>A0A9P7MS98</accession>
<dbReference type="AlphaFoldDB" id="A0A9P7MS98"/>
<evidence type="ECO:0000313" key="3">
    <source>
        <dbReference type="Proteomes" id="UP000784919"/>
    </source>
</evidence>
<dbReference type="Proteomes" id="UP000784919">
    <property type="component" value="Unassembled WGS sequence"/>
</dbReference>
<feature type="signal peptide" evidence="1">
    <location>
        <begin position="1"/>
        <end position="22"/>
    </location>
</feature>
<dbReference type="OrthoDB" id="4948355at2759"/>
<dbReference type="EMBL" id="SRPS01000145">
    <property type="protein sequence ID" value="KAG5965780.1"/>
    <property type="molecule type" value="Genomic_DNA"/>
</dbReference>
<protein>
    <submittedName>
        <fullName evidence="2">Uncharacterized protein</fullName>
    </submittedName>
</protein>
<gene>
    <name evidence="2" type="ORF">E4U56_001587</name>
</gene>
<feature type="chain" id="PRO_5040260390" evidence="1">
    <location>
        <begin position="23"/>
        <end position="115"/>
    </location>
</feature>
<proteinExistence type="predicted"/>
<name>A0A9P7MS98_9HYPO</name>
<organism evidence="2 3">
    <name type="scientific">Claviceps arundinis</name>
    <dbReference type="NCBI Taxonomy" id="1623583"/>
    <lineage>
        <taxon>Eukaryota</taxon>
        <taxon>Fungi</taxon>
        <taxon>Dikarya</taxon>
        <taxon>Ascomycota</taxon>
        <taxon>Pezizomycotina</taxon>
        <taxon>Sordariomycetes</taxon>
        <taxon>Hypocreomycetidae</taxon>
        <taxon>Hypocreales</taxon>
        <taxon>Clavicipitaceae</taxon>
        <taxon>Claviceps</taxon>
    </lineage>
</organism>
<comment type="caution">
    <text evidence="2">The sequence shown here is derived from an EMBL/GenBank/DDBJ whole genome shotgun (WGS) entry which is preliminary data.</text>
</comment>
<evidence type="ECO:0000313" key="2">
    <source>
        <dbReference type="EMBL" id="KAG5965780.1"/>
    </source>
</evidence>